<protein>
    <submittedName>
        <fullName evidence="1">DUF4442 domain-containing protein</fullName>
    </submittedName>
</protein>
<organism evidence="1 2">
    <name type="scientific">Parendozoicomonas callyspongiae</name>
    <dbReference type="NCBI Taxonomy" id="2942213"/>
    <lineage>
        <taxon>Bacteria</taxon>
        <taxon>Pseudomonadati</taxon>
        <taxon>Pseudomonadota</taxon>
        <taxon>Gammaproteobacteria</taxon>
        <taxon>Oceanospirillales</taxon>
        <taxon>Endozoicomonadaceae</taxon>
        <taxon>Parendozoicomonas</taxon>
    </lineage>
</organism>
<sequence length="162" mass="17912">MANRMSRIVSLCNKAPSGLRVWLVSTVLGANVKLVGTTRARIEKLNHSESRITIRNLRRNRNHIGTVHACAMALTAETATGFLIGMNTPDTSVPVIKSMNIDFVKRSSGDITCEAHITDEQIQNIRTQEKGELTVACTITDGKGVEPIKAEMIWAWTPKRRT</sequence>
<dbReference type="Gene3D" id="3.10.129.10">
    <property type="entry name" value="Hotdog Thioesterase"/>
    <property type="match status" value="1"/>
</dbReference>
<dbReference type="CDD" id="cd03443">
    <property type="entry name" value="PaaI_thioesterase"/>
    <property type="match status" value="1"/>
</dbReference>
<dbReference type="Proteomes" id="UP001203338">
    <property type="component" value="Unassembled WGS sequence"/>
</dbReference>
<comment type="caution">
    <text evidence="1">The sequence shown here is derived from an EMBL/GenBank/DDBJ whole genome shotgun (WGS) entry which is preliminary data.</text>
</comment>
<dbReference type="Pfam" id="PF14539">
    <property type="entry name" value="DUF4442"/>
    <property type="match status" value="1"/>
</dbReference>
<accession>A0ABT0PBH8</accession>
<dbReference type="InterPro" id="IPR029069">
    <property type="entry name" value="HotDog_dom_sf"/>
</dbReference>
<dbReference type="EMBL" id="JAMFLX010000002">
    <property type="protein sequence ID" value="MCL6268709.1"/>
    <property type="molecule type" value="Genomic_DNA"/>
</dbReference>
<evidence type="ECO:0000313" key="2">
    <source>
        <dbReference type="Proteomes" id="UP001203338"/>
    </source>
</evidence>
<keyword evidence="2" id="KW-1185">Reference proteome</keyword>
<name>A0ABT0PBH8_9GAMM</name>
<evidence type="ECO:0000313" key="1">
    <source>
        <dbReference type="EMBL" id="MCL6268709.1"/>
    </source>
</evidence>
<gene>
    <name evidence="1" type="ORF">M3P05_01910</name>
</gene>
<reference evidence="1 2" key="1">
    <citation type="submission" date="2022-05" db="EMBL/GenBank/DDBJ databases">
        <authorList>
            <person name="Park J.-S."/>
        </authorList>
    </citation>
    <scope>NUCLEOTIDE SEQUENCE [LARGE SCALE GENOMIC DNA]</scope>
    <source>
        <strain evidence="1 2">2012CJ34-2</strain>
    </source>
</reference>
<dbReference type="RefSeq" id="WP_249697544.1">
    <property type="nucleotide sequence ID" value="NZ_JAMFLX010000002.1"/>
</dbReference>
<dbReference type="InterPro" id="IPR027961">
    <property type="entry name" value="DUF4442"/>
</dbReference>
<dbReference type="SUPFAM" id="SSF54637">
    <property type="entry name" value="Thioesterase/thiol ester dehydrase-isomerase"/>
    <property type="match status" value="1"/>
</dbReference>
<proteinExistence type="predicted"/>